<proteinExistence type="predicted"/>
<protein>
    <submittedName>
        <fullName evidence="1">Uncharacterized protein</fullName>
    </submittedName>
</protein>
<evidence type="ECO:0000313" key="1">
    <source>
        <dbReference type="EnsemblPlants" id="AVESA.00010b.r2.5DG0939320.1.CDS"/>
    </source>
</evidence>
<reference evidence="1" key="2">
    <citation type="submission" date="2025-09" db="UniProtKB">
        <authorList>
            <consortium name="EnsemblPlants"/>
        </authorList>
    </citation>
    <scope>IDENTIFICATION</scope>
</reference>
<accession>A0ACD5Y485</accession>
<organism evidence="1 2">
    <name type="scientific">Avena sativa</name>
    <name type="common">Oat</name>
    <dbReference type="NCBI Taxonomy" id="4498"/>
    <lineage>
        <taxon>Eukaryota</taxon>
        <taxon>Viridiplantae</taxon>
        <taxon>Streptophyta</taxon>
        <taxon>Embryophyta</taxon>
        <taxon>Tracheophyta</taxon>
        <taxon>Spermatophyta</taxon>
        <taxon>Magnoliopsida</taxon>
        <taxon>Liliopsida</taxon>
        <taxon>Poales</taxon>
        <taxon>Poaceae</taxon>
        <taxon>BOP clade</taxon>
        <taxon>Pooideae</taxon>
        <taxon>Poodae</taxon>
        <taxon>Poeae</taxon>
        <taxon>Poeae Chloroplast Group 1 (Aveneae type)</taxon>
        <taxon>Aveninae</taxon>
        <taxon>Avena</taxon>
    </lineage>
</organism>
<dbReference type="Proteomes" id="UP001732700">
    <property type="component" value="Chromosome 5D"/>
</dbReference>
<evidence type="ECO:0000313" key="2">
    <source>
        <dbReference type="Proteomes" id="UP001732700"/>
    </source>
</evidence>
<keyword evidence="2" id="KW-1185">Reference proteome</keyword>
<sequence length="343" mass="39483">MPPPAATRRRGRAKKTPAFHVSVFHCMPSEPWEPWERDWAELPADAISCILHKLDLRELLVGGVAEVCRSWRRAAREEPELWRHIDVRFLPAVPQFTCRSTRANVMWSTLRLSAGQCHTFLAKNLDDDLFMFLAKLAPSLKSLYLSSCHQIIFNGGFAKGIKKLRLLEELTLVNCYPDEQVPDHVAETCRCLKHVRLVHETCHSYRIKQPTDDRKAFAIARMQGLRSLELVNDNLGNIGLTAIIDNCPHLERRTIQECRNISMDANLAAKCARIIMDYDEYFPSSGPCSSCSSPMSWFTNDDYDYDDYHDLSLYSYLGDEIDGADFEEHERLLDVKGMRRYLR</sequence>
<reference evidence="1" key="1">
    <citation type="submission" date="2021-05" db="EMBL/GenBank/DDBJ databases">
        <authorList>
            <person name="Scholz U."/>
            <person name="Mascher M."/>
            <person name="Fiebig A."/>
        </authorList>
    </citation>
    <scope>NUCLEOTIDE SEQUENCE [LARGE SCALE GENOMIC DNA]</scope>
</reference>
<name>A0ACD5Y485_AVESA</name>
<dbReference type="EnsemblPlants" id="AVESA.00010b.r2.5DG0939320.1">
    <property type="protein sequence ID" value="AVESA.00010b.r2.5DG0939320.1.CDS"/>
    <property type="gene ID" value="AVESA.00010b.r2.5DG0939320"/>
</dbReference>